<sequence>MQQLITNILFATDLSRNSPYAMRHAASIAQATRAEIHVLHVNEPMSDDARIAMEMFVLNEETRKTAQKRRHDMMKKVLAERQARFWASFEGEDAKIRDLVTSVEVTDGHPAEVILRRSKEMSCDLIVLGAHDHGFSHTFLGTVAKRVLRRSQIPTLIVPYLGDHDPLKD</sequence>
<dbReference type="Gene3D" id="3.40.50.620">
    <property type="entry name" value="HUPs"/>
    <property type="match status" value="1"/>
</dbReference>
<dbReference type="GO" id="GO:0005524">
    <property type="term" value="F:ATP binding"/>
    <property type="evidence" value="ECO:0007669"/>
    <property type="project" value="UniProtKB-KW"/>
</dbReference>
<dbReference type="InterPro" id="IPR006016">
    <property type="entry name" value="UspA"/>
</dbReference>
<dbReference type="SUPFAM" id="SSF52402">
    <property type="entry name" value="Adenine nucleotide alpha hydrolases-like"/>
    <property type="match status" value="1"/>
</dbReference>
<gene>
    <name evidence="5" type="ORF">AKJ29_12965</name>
</gene>
<dbReference type="PANTHER" id="PTHR46268:SF27">
    <property type="entry name" value="UNIVERSAL STRESS PROTEIN RV2623"/>
    <property type="match status" value="1"/>
</dbReference>
<dbReference type="EMBL" id="LKBA01000006">
    <property type="protein sequence ID" value="KPN63543.1"/>
    <property type="molecule type" value="Genomic_DNA"/>
</dbReference>
<feature type="domain" description="UspA" evidence="4">
    <location>
        <begin position="6"/>
        <end position="159"/>
    </location>
</feature>
<evidence type="ECO:0000313" key="6">
    <source>
        <dbReference type="Proteomes" id="UP000050471"/>
    </source>
</evidence>
<keyword evidence="2" id="KW-0547">Nucleotide-binding</keyword>
<reference evidence="5 6" key="1">
    <citation type="submission" date="2015-09" db="EMBL/GenBank/DDBJ databases">
        <title>Draft genome sequence of Aliiroseovarius crassostreae CV919-312TSm, the causative agent of Roseovarius Oyster Disease (formerly Juvenile Oyster Disease).</title>
        <authorList>
            <person name="Kessner L."/>
            <person name="Spinard E."/>
            <person name="Nelson D."/>
        </authorList>
    </citation>
    <scope>NUCLEOTIDE SEQUENCE [LARGE SCALE GENOMIC DNA]</scope>
    <source>
        <strain evidence="5 6">CV919-312</strain>
    </source>
</reference>
<dbReference type="InterPro" id="IPR014729">
    <property type="entry name" value="Rossmann-like_a/b/a_fold"/>
</dbReference>
<comment type="similarity">
    <text evidence="1">Belongs to the universal stress protein A family.</text>
</comment>
<name>A0A0P7II59_9RHOB</name>
<keyword evidence="3" id="KW-0067">ATP-binding</keyword>
<dbReference type="PANTHER" id="PTHR46268">
    <property type="entry name" value="STRESS RESPONSE PROTEIN NHAX"/>
    <property type="match status" value="1"/>
</dbReference>
<evidence type="ECO:0000256" key="3">
    <source>
        <dbReference type="ARBA" id="ARBA00022840"/>
    </source>
</evidence>
<protein>
    <submittedName>
        <fullName evidence="5">Universal stress protein</fullName>
    </submittedName>
</protein>
<dbReference type="CDD" id="cd00293">
    <property type="entry name" value="USP-like"/>
    <property type="match status" value="1"/>
</dbReference>
<dbReference type="PRINTS" id="PR01438">
    <property type="entry name" value="UNVRSLSTRESS"/>
</dbReference>
<evidence type="ECO:0000256" key="2">
    <source>
        <dbReference type="ARBA" id="ARBA00022741"/>
    </source>
</evidence>
<dbReference type="STRING" id="154981.AKJ29_12965"/>
<evidence type="ECO:0000259" key="4">
    <source>
        <dbReference type="Pfam" id="PF00582"/>
    </source>
</evidence>
<evidence type="ECO:0000256" key="1">
    <source>
        <dbReference type="ARBA" id="ARBA00008791"/>
    </source>
</evidence>
<comment type="caution">
    <text evidence="5">The sequence shown here is derived from an EMBL/GenBank/DDBJ whole genome shotgun (WGS) entry which is preliminary data.</text>
</comment>
<organism evidence="5 6">
    <name type="scientific">Aliiroseovarius crassostreae</name>
    <dbReference type="NCBI Taxonomy" id="154981"/>
    <lineage>
        <taxon>Bacteria</taxon>
        <taxon>Pseudomonadati</taxon>
        <taxon>Pseudomonadota</taxon>
        <taxon>Alphaproteobacteria</taxon>
        <taxon>Rhodobacterales</taxon>
        <taxon>Paracoccaceae</taxon>
        <taxon>Aliiroseovarius</taxon>
    </lineage>
</organism>
<accession>A0A0P7II59</accession>
<dbReference type="RefSeq" id="WP_055189992.1">
    <property type="nucleotide sequence ID" value="NZ_FPBS01000053.1"/>
</dbReference>
<dbReference type="OrthoDB" id="5564966at2"/>
<evidence type="ECO:0000313" key="5">
    <source>
        <dbReference type="EMBL" id="KPN63543.1"/>
    </source>
</evidence>
<dbReference type="Proteomes" id="UP000050471">
    <property type="component" value="Unassembled WGS sequence"/>
</dbReference>
<dbReference type="InterPro" id="IPR006015">
    <property type="entry name" value="Universal_stress_UspA"/>
</dbReference>
<proteinExistence type="inferred from homology"/>
<keyword evidence="6" id="KW-1185">Reference proteome</keyword>
<dbReference type="Pfam" id="PF00582">
    <property type="entry name" value="Usp"/>
    <property type="match status" value="1"/>
</dbReference>
<dbReference type="AlphaFoldDB" id="A0A0P7II59"/>